<gene>
    <name evidence="8" type="primary">LOC108565728</name>
</gene>
<feature type="transmembrane region" description="Helical" evidence="5">
    <location>
        <begin position="308"/>
        <end position="327"/>
    </location>
</feature>
<feature type="transmembrane region" description="Helical" evidence="5">
    <location>
        <begin position="168"/>
        <end position="189"/>
    </location>
</feature>
<keyword evidence="2 5" id="KW-0812">Transmembrane</keyword>
<name>A0ABM1N1V6_NICVS</name>
<dbReference type="Pfam" id="PF00083">
    <property type="entry name" value="Sugar_tr"/>
    <property type="match status" value="1"/>
</dbReference>
<feature type="transmembrane region" description="Helical" evidence="5">
    <location>
        <begin position="270"/>
        <end position="296"/>
    </location>
</feature>
<proteinExistence type="predicted"/>
<feature type="transmembrane region" description="Helical" evidence="5">
    <location>
        <begin position="35"/>
        <end position="57"/>
    </location>
</feature>
<keyword evidence="7" id="KW-1185">Reference proteome</keyword>
<dbReference type="Gene3D" id="1.20.1250.20">
    <property type="entry name" value="MFS general substrate transporter like domains"/>
    <property type="match status" value="1"/>
</dbReference>
<feature type="transmembrane region" description="Helical" evidence="5">
    <location>
        <begin position="128"/>
        <end position="147"/>
    </location>
</feature>
<feature type="transmembrane region" description="Helical" evidence="5">
    <location>
        <begin position="405"/>
        <end position="423"/>
    </location>
</feature>
<reference evidence="8" key="1">
    <citation type="submission" date="2025-08" db="UniProtKB">
        <authorList>
            <consortium name="RefSeq"/>
        </authorList>
    </citation>
    <scope>IDENTIFICATION</scope>
    <source>
        <tissue evidence="8">Whole Larva</tissue>
    </source>
</reference>
<feature type="transmembrane region" description="Helical" evidence="5">
    <location>
        <begin position="195"/>
        <end position="220"/>
    </location>
</feature>
<dbReference type="SUPFAM" id="SSF103473">
    <property type="entry name" value="MFS general substrate transporter"/>
    <property type="match status" value="1"/>
</dbReference>
<dbReference type="Proteomes" id="UP000695000">
    <property type="component" value="Unplaced"/>
</dbReference>
<accession>A0ABM1N1V6</accession>
<protein>
    <submittedName>
        <fullName evidence="8">Facilitated trehalose transporter Tret1-like</fullName>
    </submittedName>
</protein>
<feature type="transmembrane region" description="Helical" evidence="5">
    <location>
        <begin position="334"/>
        <end position="357"/>
    </location>
</feature>
<keyword evidence="4 5" id="KW-0472">Membrane</keyword>
<evidence type="ECO:0000256" key="1">
    <source>
        <dbReference type="ARBA" id="ARBA00004141"/>
    </source>
</evidence>
<dbReference type="PANTHER" id="PTHR48021:SF46">
    <property type="entry name" value="MAJOR FACILITATOR SUPERFAMILY (MFS) PROFILE DOMAIN-CONTAINING PROTEIN"/>
    <property type="match status" value="1"/>
</dbReference>
<comment type="subcellular location">
    <subcellularLocation>
        <location evidence="1">Membrane</location>
        <topology evidence="1">Multi-pass membrane protein</topology>
    </subcellularLocation>
</comment>
<feature type="transmembrane region" description="Helical" evidence="5">
    <location>
        <begin position="363"/>
        <end position="385"/>
    </location>
</feature>
<feature type="transmembrane region" description="Helical" evidence="5">
    <location>
        <begin position="429"/>
        <end position="450"/>
    </location>
</feature>
<feature type="domain" description="Major facilitator superfamily (MFS) profile" evidence="6">
    <location>
        <begin position="36"/>
        <end position="454"/>
    </location>
</feature>
<evidence type="ECO:0000313" key="8">
    <source>
        <dbReference type="RefSeq" id="XP_017780806.1"/>
    </source>
</evidence>
<dbReference type="PANTHER" id="PTHR48021">
    <property type="match status" value="1"/>
</dbReference>
<feature type="transmembrane region" description="Helical" evidence="5">
    <location>
        <begin position="77"/>
        <end position="99"/>
    </location>
</feature>
<evidence type="ECO:0000256" key="3">
    <source>
        <dbReference type="ARBA" id="ARBA00022989"/>
    </source>
</evidence>
<evidence type="ECO:0000313" key="7">
    <source>
        <dbReference type="Proteomes" id="UP000695000"/>
    </source>
</evidence>
<dbReference type="PROSITE" id="PS50850">
    <property type="entry name" value="MFS"/>
    <property type="match status" value="1"/>
</dbReference>
<dbReference type="RefSeq" id="XP_017780806.1">
    <property type="nucleotide sequence ID" value="XM_017925317.1"/>
</dbReference>
<dbReference type="GeneID" id="108565728"/>
<organism evidence="7 8">
    <name type="scientific">Nicrophorus vespilloides</name>
    <name type="common">Boreal carrion beetle</name>
    <dbReference type="NCBI Taxonomy" id="110193"/>
    <lineage>
        <taxon>Eukaryota</taxon>
        <taxon>Metazoa</taxon>
        <taxon>Ecdysozoa</taxon>
        <taxon>Arthropoda</taxon>
        <taxon>Hexapoda</taxon>
        <taxon>Insecta</taxon>
        <taxon>Pterygota</taxon>
        <taxon>Neoptera</taxon>
        <taxon>Endopterygota</taxon>
        <taxon>Coleoptera</taxon>
        <taxon>Polyphaga</taxon>
        <taxon>Staphyliniformia</taxon>
        <taxon>Silphidae</taxon>
        <taxon>Nicrophorinae</taxon>
        <taxon>Nicrophorus</taxon>
    </lineage>
</organism>
<dbReference type="InterPro" id="IPR020846">
    <property type="entry name" value="MFS_dom"/>
</dbReference>
<evidence type="ECO:0000256" key="5">
    <source>
        <dbReference type="SAM" id="Phobius"/>
    </source>
</evidence>
<dbReference type="InterPro" id="IPR036259">
    <property type="entry name" value="MFS_trans_sf"/>
</dbReference>
<feature type="transmembrane region" description="Helical" evidence="5">
    <location>
        <begin position="106"/>
        <end position="122"/>
    </location>
</feature>
<dbReference type="InterPro" id="IPR050549">
    <property type="entry name" value="MFS_Trehalose_Transporter"/>
</dbReference>
<dbReference type="InterPro" id="IPR005828">
    <property type="entry name" value="MFS_sugar_transport-like"/>
</dbReference>
<evidence type="ECO:0000256" key="4">
    <source>
        <dbReference type="ARBA" id="ARBA00023136"/>
    </source>
</evidence>
<keyword evidence="3 5" id="KW-1133">Transmembrane helix</keyword>
<sequence length="457" mass="51661">MSIKSARIVSNGEGQIYHFETFDSMDERMHRGSKLWQILPCLGVALLCIPFGVMLGWPSPTYLELLSEESPLPISIVQSPMIAGFLMFGNIIATPFSGWSLYGSKYAILLSLIAMSIGWTLIWQATDIYYLLGGRLIIGLGNGYAVGHVKTYINEMSEGNLASILTRLVNIFMIIGVVLSYIIGIFTNFRSFPPIIVAVTIAIFSIIFFVPHTPSEYVFFKKLRQAKKMLRRLKPAANPEIELAILKGKVVEPHLSIIAVFRESSLRKNLFILILTTFIQQFSGAPATIVYCQFIFYYLYVPSPEICAITYSLIFLFCNILSTFYLNRFPKKTVLFISCFFSLLSLCATVCAIYLNLKEYWEFIPLVTMLAYITSHTSGLGAVPFTFSEYLFPKNARRSISQLQIMFFSIFAVIITKLFQVFYSAFEFYAIFALFASIAAFGCIFILIAIPTKPYQQ</sequence>
<evidence type="ECO:0000259" key="6">
    <source>
        <dbReference type="PROSITE" id="PS50850"/>
    </source>
</evidence>
<evidence type="ECO:0000256" key="2">
    <source>
        <dbReference type="ARBA" id="ARBA00022692"/>
    </source>
</evidence>